<evidence type="ECO:0000313" key="1">
    <source>
        <dbReference type="EMBL" id="KIP97653.1"/>
    </source>
</evidence>
<proteinExistence type="predicted"/>
<evidence type="ECO:0000313" key="2">
    <source>
        <dbReference type="Proteomes" id="UP000035017"/>
    </source>
</evidence>
<name>A0A0D0JQL3_AGRTU</name>
<protein>
    <recommendedName>
        <fullName evidence="3">LysR family transcriptional regulator</fullName>
    </recommendedName>
</protein>
<evidence type="ECO:0008006" key="3">
    <source>
        <dbReference type="Google" id="ProtNLM"/>
    </source>
</evidence>
<dbReference type="Proteomes" id="UP000035017">
    <property type="component" value="Unassembled WGS sequence"/>
</dbReference>
<dbReference type="EMBL" id="JXQV01000054">
    <property type="protein sequence ID" value="KIP97653.1"/>
    <property type="molecule type" value="Genomic_DNA"/>
</dbReference>
<dbReference type="Gene3D" id="3.40.190.10">
    <property type="entry name" value="Periplasmic binding protein-like II"/>
    <property type="match status" value="1"/>
</dbReference>
<reference evidence="1 2" key="1">
    <citation type="submission" date="2014-12" db="EMBL/GenBank/DDBJ databases">
        <title>16Stimator: statistical estimation of ribosomal gene copy numbers from draft genome assemblies.</title>
        <authorList>
            <person name="Perisin M.A."/>
            <person name="Vetter M."/>
            <person name="Gilbert J.A."/>
            <person name="Bergelson J."/>
        </authorList>
    </citation>
    <scope>NUCLEOTIDE SEQUENCE [LARGE SCALE GENOMIC DNA]</scope>
    <source>
        <strain evidence="1 2">MEJ076</strain>
    </source>
</reference>
<organism evidence="1 2">
    <name type="scientific">Agrobacterium tumefaciens</name>
    <dbReference type="NCBI Taxonomy" id="358"/>
    <lineage>
        <taxon>Bacteria</taxon>
        <taxon>Pseudomonadati</taxon>
        <taxon>Pseudomonadota</taxon>
        <taxon>Alphaproteobacteria</taxon>
        <taxon>Hyphomicrobiales</taxon>
        <taxon>Rhizobiaceae</taxon>
        <taxon>Rhizobium/Agrobacterium group</taxon>
        <taxon>Agrobacterium</taxon>
        <taxon>Agrobacterium tumefaciens complex</taxon>
    </lineage>
</organism>
<sequence length="62" mass="7066">MKGWPDLQVDVNFSDRIADIVEDGFDLAVRIRTCLFKRAPLTCQTSGLVMNVRHSCHLLYEA</sequence>
<comment type="caution">
    <text evidence="1">The sequence shown here is derived from an EMBL/GenBank/DDBJ whole genome shotgun (WGS) entry which is preliminary data.</text>
</comment>
<dbReference type="AlphaFoldDB" id="A0A0D0JQL3"/>
<gene>
    <name evidence="1" type="ORF">RU07_23935</name>
</gene>
<accession>A0A0D0JQL3</accession>